<dbReference type="PANTHER" id="PTHR46130">
    <property type="entry name" value="LAMGL DOMAIN-CONTAINING PROTEIN"/>
    <property type="match status" value="1"/>
</dbReference>
<evidence type="ECO:0000256" key="7">
    <source>
        <dbReference type="ARBA" id="ARBA00046288"/>
    </source>
</evidence>
<keyword evidence="3" id="KW-1133">Transmembrane helix</keyword>
<keyword evidence="2" id="KW-0677">Repeat</keyword>
<dbReference type="Pfam" id="PF00066">
    <property type="entry name" value="Notch"/>
    <property type="match status" value="3"/>
</dbReference>
<evidence type="ECO:0000256" key="1">
    <source>
        <dbReference type="ARBA" id="ARBA00022692"/>
    </source>
</evidence>
<dbReference type="InterPro" id="IPR043543">
    <property type="entry name" value="PAPPA/PAPPA2"/>
</dbReference>
<keyword evidence="8" id="KW-0732">Signal</keyword>
<organism evidence="10 11">
    <name type="scientific">Stentor coeruleus</name>
    <dbReference type="NCBI Taxonomy" id="5963"/>
    <lineage>
        <taxon>Eukaryota</taxon>
        <taxon>Sar</taxon>
        <taxon>Alveolata</taxon>
        <taxon>Ciliophora</taxon>
        <taxon>Postciliodesmatophora</taxon>
        <taxon>Heterotrichea</taxon>
        <taxon>Heterotrichida</taxon>
        <taxon>Stentoridae</taxon>
        <taxon>Stentor</taxon>
    </lineage>
</organism>
<dbReference type="OrthoDB" id="343807at2759"/>
<evidence type="ECO:0000256" key="5">
    <source>
        <dbReference type="ARBA" id="ARBA00023157"/>
    </source>
</evidence>
<keyword evidence="4" id="KW-0472">Membrane</keyword>
<evidence type="ECO:0000256" key="8">
    <source>
        <dbReference type="SAM" id="SignalP"/>
    </source>
</evidence>
<evidence type="ECO:0000313" key="11">
    <source>
        <dbReference type="Proteomes" id="UP000187209"/>
    </source>
</evidence>
<feature type="chain" id="PRO_5012932613" description="LNR domain-containing protein" evidence="8">
    <location>
        <begin position="21"/>
        <end position="236"/>
    </location>
</feature>
<dbReference type="SMART" id="SM00004">
    <property type="entry name" value="NL"/>
    <property type="match status" value="3"/>
</dbReference>
<reference evidence="10 11" key="1">
    <citation type="submission" date="2016-11" db="EMBL/GenBank/DDBJ databases">
        <title>The macronuclear genome of Stentor coeruleus: a giant cell with tiny introns.</title>
        <authorList>
            <person name="Slabodnick M."/>
            <person name="Ruby J.G."/>
            <person name="Reiff S.B."/>
            <person name="Swart E.C."/>
            <person name="Gosai S."/>
            <person name="Prabakaran S."/>
            <person name="Witkowska E."/>
            <person name="Larue G.E."/>
            <person name="Fisher S."/>
            <person name="Freeman R.M."/>
            <person name="Gunawardena J."/>
            <person name="Chu W."/>
            <person name="Stover N.A."/>
            <person name="Gregory B.D."/>
            <person name="Nowacki M."/>
            <person name="Derisi J."/>
            <person name="Roy S.W."/>
            <person name="Marshall W.F."/>
            <person name="Sood P."/>
        </authorList>
    </citation>
    <scope>NUCLEOTIDE SEQUENCE [LARGE SCALE GENOMIC DNA]</scope>
    <source>
        <strain evidence="10">WM001</strain>
    </source>
</reference>
<dbReference type="PANTHER" id="PTHR46130:SF3">
    <property type="entry name" value="CHROMOSOME UNDETERMINED SCAFFOLD_33, WHOLE GENOME SHOTGUN SEQUENCE"/>
    <property type="match status" value="1"/>
</dbReference>
<evidence type="ECO:0000256" key="4">
    <source>
        <dbReference type="ARBA" id="ARBA00023136"/>
    </source>
</evidence>
<comment type="caution">
    <text evidence="10">The sequence shown here is derived from an EMBL/GenBank/DDBJ whole genome shotgun (WGS) entry which is preliminary data.</text>
</comment>
<dbReference type="EMBL" id="MPUH01000371">
    <property type="protein sequence ID" value="OMJ81651.1"/>
    <property type="molecule type" value="Genomic_DNA"/>
</dbReference>
<dbReference type="GO" id="GO:0012505">
    <property type="term" value="C:endomembrane system"/>
    <property type="evidence" value="ECO:0007669"/>
    <property type="project" value="UniProtKB-SubCell"/>
</dbReference>
<feature type="domain" description="LNR" evidence="9">
    <location>
        <begin position="170"/>
        <end position="207"/>
    </location>
</feature>
<dbReference type="InterPro" id="IPR035993">
    <property type="entry name" value="Notch-like_dom_sf"/>
</dbReference>
<dbReference type="Gene3D" id="3.30.300.320">
    <property type="match status" value="3"/>
</dbReference>
<dbReference type="GO" id="GO:0006508">
    <property type="term" value="P:proteolysis"/>
    <property type="evidence" value="ECO:0007669"/>
    <property type="project" value="TreeGrafter"/>
</dbReference>
<keyword evidence="1" id="KW-0812">Transmembrane</keyword>
<comment type="subcellular location">
    <subcellularLocation>
        <location evidence="7">Endomembrane system</location>
        <topology evidence="7">Single-pass type I membrane protein</topology>
    </subcellularLocation>
</comment>
<dbReference type="GO" id="GO:0005615">
    <property type="term" value="C:extracellular space"/>
    <property type="evidence" value="ECO:0007669"/>
    <property type="project" value="TreeGrafter"/>
</dbReference>
<dbReference type="SUPFAM" id="SSF90193">
    <property type="entry name" value="Notch domain"/>
    <property type="match status" value="2"/>
</dbReference>
<dbReference type="GO" id="GO:0004222">
    <property type="term" value="F:metalloendopeptidase activity"/>
    <property type="evidence" value="ECO:0007669"/>
    <property type="project" value="TreeGrafter"/>
</dbReference>
<keyword evidence="6" id="KW-0325">Glycoprotein</keyword>
<protein>
    <recommendedName>
        <fullName evidence="9">LNR domain-containing protein</fullName>
    </recommendedName>
</protein>
<keyword evidence="11" id="KW-1185">Reference proteome</keyword>
<evidence type="ECO:0000256" key="2">
    <source>
        <dbReference type="ARBA" id="ARBA00022737"/>
    </source>
</evidence>
<evidence type="ECO:0000259" key="9">
    <source>
        <dbReference type="SMART" id="SM00004"/>
    </source>
</evidence>
<dbReference type="AlphaFoldDB" id="A0A1R2BY88"/>
<dbReference type="Proteomes" id="UP000187209">
    <property type="component" value="Unassembled WGS sequence"/>
</dbReference>
<proteinExistence type="predicted"/>
<feature type="signal peptide" evidence="8">
    <location>
        <begin position="1"/>
        <end position="20"/>
    </location>
</feature>
<sequence length="236" mass="26010">MIYPLLLALALAQVGPECTCDHALLGNKVCNPECDSPECDWDGKDCENSHCFCDESILGDGVCNWECVHVACGWDGGDCCENWMLYDGYCDSACYVEKFNYDNGDCAYALGQCKCPNSEIGNHKCNFHCSDHPECRNEMGDCCFKFEIGDGHCEEYCYTVNSDWDGGDCFVNPPVNCPCWELGILGDGVCNPECDNELCVHDFGDCCQPQMLGNGVCDESCNTQPLNFDGLDCVTH</sequence>
<accession>A0A1R2BY88</accession>
<feature type="domain" description="LNR" evidence="9">
    <location>
        <begin position="13"/>
        <end position="47"/>
    </location>
</feature>
<dbReference type="GO" id="GO:0007166">
    <property type="term" value="P:cell surface receptor signaling pathway"/>
    <property type="evidence" value="ECO:0007669"/>
    <property type="project" value="TreeGrafter"/>
</dbReference>
<name>A0A1R2BY88_9CILI</name>
<evidence type="ECO:0000256" key="6">
    <source>
        <dbReference type="ARBA" id="ARBA00023180"/>
    </source>
</evidence>
<gene>
    <name evidence="10" type="ORF">SteCoe_17809</name>
</gene>
<keyword evidence="5" id="KW-1015">Disulfide bond</keyword>
<feature type="domain" description="LNR" evidence="9">
    <location>
        <begin position="49"/>
        <end position="80"/>
    </location>
</feature>
<evidence type="ECO:0000313" key="10">
    <source>
        <dbReference type="EMBL" id="OMJ81651.1"/>
    </source>
</evidence>
<evidence type="ECO:0000256" key="3">
    <source>
        <dbReference type="ARBA" id="ARBA00022989"/>
    </source>
</evidence>
<dbReference type="InterPro" id="IPR000800">
    <property type="entry name" value="Notch_dom"/>
</dbReference>